<dbReference type="AlphaFoldDB" id="A0A2P5DJ96"/>
<evidence type="ECO:0000313" key="2">
    <source>
        <dbReference type="EMBL" id="PON73374.1"/>
    </source>
</evidence>
<organism evidence="2 3">
    <name type="scientific">Parasponia andersonii</name>
    <name type="common">Sponia andersonii</name>
    <dbReference type="NCBI Taxonomy" id="3476"/>
    <lineage>
        <taxon>Eukaryota</taxon>
        <taxon>Viridiplantae</taxon>
        <taxon>Streptophyta</taxon>
        <taxon>Embryophyta</taxon>
        <taxon>Tracheophyta</taxon>
        <taxon>Spermatophyta</taxon>
        <taxon>Magnoliopsida</taxon>
        <taxon>eudicotyledons</taxon>
        <taxon>Gunneridae</taxon>
        <taxon>Pentapetalae</taxon>
        <taxon>rosids</taxon>
        <taxon>fabids</taxon>
        <taxon>Rosales</taxon>
        <taxon>Cannabaceae</taxon>
        <taxon>Parasponia</taxon>
    </lineage>
</organism>
<evidence type="ECO:0000313" key="3">
    <source>
        <dbReference type="Proteomes" id="UP000237105"/>
    </source>
</evidence>
<name>A0A2P5DJ96_PARAD</name>
<feature type="region of interest" description="Disordered" evidence="1">
    <location>
        <begin position="1"/>
        <end position="24"/>
    </location>
</feature>
<dbReference type="EMBL" id="JXTB01000034">
    <property type="protein sequence ID" value="PON73374.1"/>
    <property type="molecule type" value="Genomic_DNA"/>
</dbReference>
<dbReference type="OrthoDB" id="10523566at2759"/>
<keyword evidence="3" id="KW-1185">Reference proteome</keyword>
<comment type="caution">
    <text evidence="2">The sequence shown here is derived from an EMBL/GenBank/DDBJ whole genome shotgun (WGS) entry which is preliminary data.</text>
</comment>
<feature type="region of interest" description="Disordered" evidence="1">
    <location>
        <begin position="96"/>
        <end position="123"/>
    </location>
</feature>
<feature type="compositionally biased region" description="Basic and acidic residues" evidence="1">
    <location>
        <begin position="107"/>
        <end position="123"/>
    </location>
</feature>
<reference evidence="3" key="1">
    <citation type="submission" date="2016-06" db="EMBL/GenBank/DDBJ databases">
        <title>Parallel loss of symbiosis genes in relatives of nitrogen-fixing non-legume Parasponia.</title>
        <authorList>
            <person name="Van Velzen R."/>
            <person name="Holmer R."/>
            <person name="Bu F."/>
            <person name="Rutten L."/>
            <person name="Van Zeijl A."/>
            <person name="Liu W."/>
            <person name="Santuari L."/>
            <person name="Cao Q."/>
            <person name="Sharma T."/>
            <person name="Shen D."/>
            <person name="Roswanjaya Y."/>
            <person name="Wardhani T."/>
            <person name="Kalhor M.S."/>
            <person name="Jansen J."/>
            <person name="Van den Hoogen J."/>
            <person name="Gungor B."/>
            <person name="Hartog M."/>
            <person name="Hontelez J."/>
            <person name="Verver J."/>
            <person name="Yang W.-C."/>
            <person name="Schijlen E."/>
            <person name="Repin R."/>
            <person name="Schilthuizen M."/>
            <person name="Schranz E."/>
            <person name="Heidstra R."/>
            <person name="Miyata K."/>
            <person name="Fedorova E."/>
            <person name="Kohlen W."/>
            <person name="Bisseling T."/>
            <person name="Smit S."/>
            <person name="Geurts R."/>
        </authorList>
    </citation>
    <scope>NUCLEOTIDE SEQUENCE [LARGE SCALE GENOMIC DNA]</scope>
    <source>
        <strain evidence="3">cv. WU1-14</strain>
    </source>
</reference>
<feature type="compositionally biased region" description="Polar residues" evidence="1">
    <location>
        <begin position="96"/>
        <end position="105"/>
    </location>
</feature>
<sequence length="152" mass="17451">MFEIAKDKPSVLKGKSTPVDDLDEEPYRDSSMLVFLHVAKGQSFVREDEGKLKSLVLDLKSNISRVEEELWFVKDKVRGDDDVGVGVEKESENFMTSNTEQTTGFDESVKQVDNKEEEKVTGVNDEEMKEKIQEEEEEQKRWVALDIEDMGE</sequence>
<dbReference type="Proteomes" id="UP000237105">
    <property type="component" value="Unassembled WGS sequence"/>
</dbReference>
<protein>
    <submittedName>
        <fullName evidence="2">Uncharacterized protein</fullName>
    </submittedName>
</protein>
<gene>
    <name evidence="2" type="ORF">PanWU01x14_058780</name>
</gene>
<accession>A0A2P5DJ96</accession>
<proteinExistence type="predicted"/>
<evidence type="ECO:0000256" key="1">
    <source>
        <dbReference type="SAM" id="MobiDB-lite"/>
    </source>
</evidence>
<feature type="compositionally biased region" description="Basic and acidic residues" evidence="1">
    <location>
        <begin position="1"/>
        <end position="10"/>
    </location>
</feature>